<dbReference type="Proteomes" id="UP000019384">
    <property type="component" value="Unassembled WGS sequence"/>
</dbReference>
<keyword evidence="3" id="KW-1185">Reference proteome</keyword>
<evidence type="ECO:0000313" key="2">
    <source>
        <dbReference type="EMBL" id="CDK28335.1"/>
    </source>
</evidence>
<feature type="region of interest" description="Disordered" evidence="1">
    <location>
        <begin position="85"/>
        <end position="207"/>
    </location>
</feature>
<evidence type="ECO:0000313" key="3">
    <source>
        <dbReference type="Proteomes" id="UP000019384"/>
    </source>
</evidence>
<dbReference type="RefSeq" id="XP_022460325.1">
    <property type="nucleotide sequence ID" value="XM_022601039.1"/>
</dbReference>
<name>W6MX62_9ASCO</name>
<feature type="compositionally biased region" description="Basic and acidic residues" evidence="1">
    <location>
        <begin position="141"/>
        <end position="157"/>
    </location>
</feature>
<gene>
    <name evidence="2" type="ORF">KUCA_T00004317001</name>
</gene>
<accession>W6MX62</accession>
<feature type="compositionally biased region" description="Acidic residues" evidence="1">
    <location>
        <begin position="38"/>
        <end position="49"/>
    </location>
</feature>
<proteinExistence type="predicted"/>
<reference evidence="2" key="1">
    <citation type="submission" date="2013-12" db="EMBL/GenBank/DDBJ databases">
        <authorList>
            <person name="Genoscope - CEA"/>
        </authorList>
    </citation>
    <scope>NUCLEOTIDE SEQUENCE</scope>
    <source>
        <strain evidence="2">CBS 1993</strain>
    </source>
</reference>
<feature type="compositionally biased region" description="Basic and acidic residues" evidence="1">
    <location>
        <begin position="85"/>
        <end position="104"/>
    </location>
</feature>
<feature type="region of interest" description="Disordered" evidence="1">
    <location>
        <begin position="1"/>
        <end position="70"/>
    </location>
</feature>
<dbReference type="EMBL" id="HG793129">
    <property type="protein sequence ID" value="CDK28335.1"/>
    <property type="molecule type" value="Genomic_DNA"/>
</dbReference>
<dbReference type="HOGENOM" id="CLU_1204945_0_0_1"/>
<reference evidence="2" key="2">
    <citation type="submission" date="2014-02" db="EMBL/GenBank/DDBJ databases">
        <title>Complete DNA sequence of /Kuraishia capsulata/ illustrates novel genomic features among budding yeasts (/Saccharomycotina/).</title>
        <authorList>
            <person name="Morales L."/>
            <person name="Noel B."/>
            <person name="Porcel B."/>
            <person name="Marcet-Houben M."/>
            <person name="Hullo M-F."/>
            <person name="Sacerdot C."/>
            <person name="Tekaia F."/>
            <person name="Leh-Louis V."/>
            <person name="Despons L."/>
            <person name="Khanna V."/>
            <person name="Aury J-M."/>
            <person name="Barbe V."/>
            <person name="Couloux A."/>
            <person name="Labadie K."/>
            <person name="Pelletier E."/>
            <person name="Souciet J-L."/>
            <person name="Boekhout T."/>
            <person name="Gabaldon T."/>
            <person name="Wincker P."/>
            <person name="Dujon B."/>
        </authorList>
    </citation>
    <scope>NUCLEOTIDE SEQUENCE</scope>
    <source>
        <strain evidence="2">CBS 1993</strain>
    </source>
</reference>
<evidence type="ECO:0000256" key="1">
    <source>
        <dbReference type="SAM" id="MobiDB-lite"/>
    </source>
</evidence>
<sequence>MPKEEEPFQKLPEEKDSEEISDISSQLREIFVGTSPDGGEDTELIEDESDVTRSQTADEVEIDTASAKSDEEKVIKAAGVNVKDNHEVSSTLADDRITEPESSKETPGNSAKVPIKRPALRQPTHRRILRANSSKKPSSRVVRERLIRFKEDGEKVHAKVPSLVRKRKGMSDVNEEAAADEIGNSKRRKPSNEEASPGEDKSTSDSQTMVAIALLSSIAVNSIKRFFNPE</sequence>
<feature type="compositionally biased region" description="Basic residues" evidence="1">
    <location>
        <begin position="114"/>
        <end position="129"/>
    </location>
</feature>
<organism evidence="2 3">
    <name type="scientific">Kuraishia capsulata CBS 1993</name>
    <dbReference type="NCBI Taxonomy" id="1382522"/>
    <lineage>
        <taxon>Eukaryota</taxon>
        <taxon>Fungi</taxon>
        <taxon>Dikarya</taxon>
        <taxon>Ascomycota</taxon>
        <taxon>Saccharomycotina</taxon>
        <taxon>Pichiomycetes</taxon>
        <taxon>Pichiales</taxon>
        <taxon>Pichiaceae</taxon>
        <taxon>Kuraishia</taxon>
    </lineage>
</organism>
<feature type="compositionally biased region" description="Basic and acidic residues" evidence="1">
    <location>
        <begin position="1"/>
        <end position="14"/>
    </location>
</feature>
<dbReference type="GeneID" id="34521713"/>
<protein>
    <submittedName>
        <fullName evidence="2">Uncharacterized protein</fullName>
    </submittedName>
</protein>
<dbReference type="AlphaFoldDB" id="W6MX62"/>